<dbReference type="PRINTS" id="PR00080">
    <property type="entry name" value="SDRFAMILY"/>
</dbReference>
<dbReference type="InterPro" id="IPR002347">
    <property type="entry name" value="SDR_fam"/>
</dbReference>
<dbReference type="OrthoDB" id="417891at2759"/>
<dbReference type="AlphaFoldDB" id="A0A1L7X363"/>
<evidence type="ECO:0000256" key="2">
    <source>
        <dbReference type="ARBA" id="ARBA00022857"/>
    </source>
</evidence>
<dbReference type="Gene3D" id="3.40.50.720">
    <property type="entry name" value="NAD(P)-binding Rossmann-like Domain"/>
    <property type="match status" value="1"/>
</dbReference>
<dbReference type="Pfam" id="PF13561">
    <property type="entry name" value="adh_short_C2"/>
    <property type="match status" value="1"/>
</dbReference>
<protein>
    <submittedName>
        <fullName evidence="3">Probable dehydrogenases with different specificities (Related to short-chain alcohol dehydrogenases)</fullName>
    </submittedName>
</protein>
<dbReference type="PANTHER" id="PTHR42760">
    <property type="entry name" value="SHORT-CHAIN DEHYDROGENASES/REDUCTASES FAMILY MEMBER"/>
    <property type="match status" value="1"/>
</dbReference>
<evidence type="ECO:0000313" key="3">
    <source>
        <dbReference type="EMBL" id="CZR59461.1"/>
    </source>
</evidence>
<reference evidence="3 4" key="1">
    <citation type="submission" date="2016-03" db="EMBL/GenBank/DDBJ databases">
        <authorList>
            <person name="Ploux O."/>
        </authorList>
    </citation>
    <scope>NUCLEOTIDE SEQUENCE [LARGE SCALE GENOMIC DNA]</scope>
    <source>
        <strain evidence="3 4">UAMH 11012</strain>
    </source>
</reference>
<organism evidence="3 4">
    <name type="scientific">Phialocephala subalpina</name>
    <dbReference type="NCBI Taxonomy" id="576137"/>
    <lineage>
        <taxon>Eukaryota</taxon>
        <taxon>Fungi</taxon>
        <taxon>Dikarya</taxon>
        <taxon>Ascomycota</taxon>
        <taxon>Pezizomycotina</taxon>
        <taxon>Leotiomycetes</taxon>
        <taxon>Helotiales</taxon>
        <taxon>Mollisiaceae</taxon>
        <taxon>Phialocephala</taxon>
        <taxon>Phialocephala fortinii species complex</taxon>
    </lineage>
</organism>
<proteinExistence type="inferred from homology"/>
<dbReference type="PROSITE" id="PS00061">
    <property type="entry name" value="ADH_SHORT"/>
    <property type="match status" value="1"/>
</dbReference>
<keyword evidence="4" id="KW-1185">Reference proteome</keyword>
<dbReference type="GO" id="GO:0016616">
    <property type="term" value="F:oxidoreductase activity, acting on the CH-OH group of donors, NAD or NADP as acceptor"/>
    <property type="evidence" value="ECO:0007669"/>
    <property type="project" value="TreeGrafter"/>
</dbReference>
<gene>
    <name evidence="3" type="ORF">PAC_09353</name>
</gene>
<evidence type="ECO:0000256" key="1">
    <source>
        <dbReference type="ARBA" id="ARBA00006484"/>
    </source>
</evidence>
<dbReference type="SUPFAM" id="SSF51735">
    <property type="entry name" value="NAD(P)-binding Rossmann-fold domains"/>
    <property type="match status" value="1"/>
</dbReference>
<dbReference type="PRINTS" id="PR00081">
    <property type="entry name" value="GDHRDH"/>
</dbReference>
<dbReference type="FunFam" id="3.40.50.720:FF:000620">
    <property type="entry name" value="3-oxoacyl-(Acyl carrier protein) reductase"/>
    <property type="match status" value="1"/>
</dbReference>
<dbReference type="CDD" id="cd05233">
    <property type="entry name" value="SDR_c"/>
    <property type="match status" value="1"/>
</dbReference>
<dbReference type="InterPro" id="IPR020904">
    <property type="entry name" value="Sc_DH/Rdtase_CS"/>
</dbReference>
<dbReference type="NCBIfam" id="NF005559">
    <property type="entry name" value="PRK07231.1"/>
    <property type="match status" value="1"/>
</dbReference>
<sequence length="269" mass="28567">MTQRLLNKTAIITGSSSGLGRAISLLYAKEGARVICSDLSPIARSLIPSEAETPTHELIKSSGGESVFVKTDVSKARDMENLVEAAVKEFGGLDIMVNNAGISLEGKTPGPIHTATEEKWDTIMAVNAKSVFLGSKYALTQMIKQEVKENGERGCIVNMSSIMGLIAGVNQPCYVASKGAVSNLTRQVALDYAKYKIRVNAICPGYTLTAMNKDTTEHMTPMDELMKLHPLNGVGAPNDIAKMAVVLASDDAGWVTGACIPVDGGYTAQ</sequence>
<dbReference type="InterPro" id="IPR036291">
    <property type="entry name" value="NAD(P)-bd_dom_sf"/>
</dbReference>
<dbReference type="EMBL" id="FJOG01000014">
    <property type="protein sequence ID" value="CZR59461.1"/>
    <property type="molecule type" value="Genomic_DNA"/>
</dbReference>
<comment type="similarity">
    <text evidence="1">Belongs to the short-chain dehydrogenases/reductases (SDR) family.</text>
</comment>
<dbReference type="PANTHER" id="PTHR42760:SF124">
    <property type="entry name" value="SHORT-CHAIN DEHYDROGENASE_REDUCTASE"/>
    <property type="match status" value="1"/>
</dbReference>
<evidence type="ECO:0000313" key="4">
    <source>
        <dbReference type="Proteomes" id="UP000184330"/>
    </source>
</evidence>
<dbReference type="STRING" id="576137.A0A1L7X363"/>
<accession>A0A1L7X363</accession>
<keyword evidence="2" id="KW-0521">NADP</keyword>
<name>A0A1L7X363_9HELO</name>
<dbReference type="Proteomes" id="UP000184330">
    <property type="component" value="Unassembled WGS sequence"/>
</dbReference>